<dbReference type="SUPFAM" id="SSF69318">
    <property type="entry name" value="Integrin alpha N-terminal domain"/>
    <property type="match status" value="1"/>
</dbReference>
<keyword evidence="2" id="KW-1185">Reference proteome</keyword>
<evidence type="ECO:0000313" key="1">
    <source>
        <dbReference type="EMBL" id="OWK37790.1"/>
    </source>
</evidence>
<name>A0A225D868_9BACT</name>
<evidence type="ECO:0000313" key="2">
    <source>
        <dbReference type="Proteomes" id="UP000214646"/>
    </source>
</evidence>
<accession>A0A225D868</accession>
<sequence>MQSLSYFSVVDGATLIPGSVNVTTNPTHGSVTIDPATGNITYTAAAGFAGTDSVGFTVADSDGLTSLPAYVSEIVTLPVALPATATTETGVAKTIAVLTGASSAAAPIDPTTVAVPTAPGHGTVSISPTTGAITYTSAAGFTGTDTFTYTVKDTNGIASVPATVSVVVDQPQAPDVTVSTPENTAVVIPITIQIPPSDSIVTTLVSITGGPSHGTATLNPATNAITYTPAAGFTGTDTLTYSAVDGSGAVSNTATVVITVLGPTNGTHDVVNPIAARTDAGTPVAVDVLSVDSSPVGLAPGTVTVQTAPANGTTAVNPTTGAITYTPAAGFTGTDSFTYSVDDNNNTSAGTATVTILVTAPRVIDTTGVTGPGQSVVIPVLTGDNNVDNAILPGSVTIVDPPAHGTTTVDPATGDVTYTADATFAGVDSFTYTATDTNHVVSNPARVTIISDQPGASDEFGTTDSGFPISIDVTANASDPAGSAAIVPSSVTILSGPSNGTATIAPDGTITYKSVFGFNGTDTMTYTIADNTGAVSNVGTITIVVNRPTATPDSATTPQNTPVVIDVAANDSDPDGNQFLVPTSITVTTEAAHGTVSVSGAGVVTYTPTAGFVGTDTFAYTIADAHGAISNPAVDTVTVTPAAAPVAANVAAAQASGTTPVTINLLSGVTQPAGASPLDPTTLTIVTQPADGTVTVDTTTGVATYTANGTFSGTDTFTYTVANKAGAVSNPATVTVPVLSLNQVHVQVAAASTGGGPQVNIYNLDGSVRASLFAYDPSFTGGVRVATGDLSGTGIPDIVTGPGTGGGPNVKVFNGTTGAVLASFFAFEPTFTGGVSVAVGDVTGAGYPDIIVGAGPGGGPAVKVFDGKTFAPIASFFAFDPSFRGGVSVAVGDLNGSGVDQIVVGAGPGGGPVVNIFNGAGQGQGSFFAFDPSFRGGVNVAVGDPNGSGVDQIVVGAGAGGGPQVDIVDGQTLAIQKSFFAYDASFTGGVQVATGFVNANAQPAILVGPGSGATLPVLAFDPSTLSQIATLNDPFGDFQGGVYVGGS</sequence>
<dbReference type="NCBIfam" id="NF012211">
    <property type="entry name" value="tand_rpt_95"/>
    <property type="match status" value="7"/>
</dbReference>
<dbReference type="Proteomes" id="UP000214646">
    <property type="component" value="Unassembled WGS sequence"/>
</dbReference>
<gene>
    <name evidence="1" type="ORF">FRUB_06910</name>
</gene>
<comment type="caution">
    <text evidence="1">The sequence shown here is derived from an EMBL/GenBank/DDBJ whole genome shotgun (WGS) entry which is preliminary data.</text>
</comment>
<dbReference type="InterPro" id="IPR028994">
    <property type="entry name" value="Integrin_alpha_N"/>
</dbReference>
<proteinExistence type="predicted"/>
<dbReference type="Gene3D" id="2.60.40.2810">
    <property type="match status" value="3"/>
</dbReference>
<dbReference type="Pfam" id="PF17963">
    <property type="entry name" value="Big_9"/>
    <property type="match status" value="8"/>
</dbReference>
<protein>
    <submittedName>
        <fullName evidence="1">Rhs family protein</fullName>
    </submittedName>
</protein>
<dbReference type="EMBL" id="NIDE01000014">
    <property type="protein sequence ID" value="OWK37790.1"/>
    <property type="molecule type" value="Genomic_DNA"/>
</dbReference>
<organism evidence="1 2">
    <name type="scientific">Fimbriiglobus ruber</name>
    <dbReference type="NCBI Taxonomy" id="1908690"/>
    <lineage>
        <taxon>Bacteria</taxon>
        <taxon>Pseudomonadati</taxon>
        <taxon>Planctomycetota</taxon>
        <taxon>Planctomycetia</taxon>
        <taxon>Gemmatales</taxon>
        <taxon>Gemmataceae</taxon>
        <taxon>Fimbriiglobus</taxon>
    </lineage>
</organism>
<dbReference type="Gene3D" id="2.130.10.130">
    <property type="entry name" value="Integrin alpha, N-terminal"/>
    <property type="match status" value="1"/>
</dbReference>
<dbReference type="OrthoDB" id="292060at2"/>
<reference evidence="2" key="1">
    <citation type="submission" date="2017-06" db="EMBL/GenBank/DDBJ databases">
        <title>Genome analysis of Fimbriiglobus ruber SP5, the first member of the order Planctomycetales with confirmed chitinolytic capability.</title>
        <authorList>
            <person name="Ravin N.V."/>
            <person name="Rakitin A.L."/>
            <person name="Ivanova A.A."/>
            <person name="Beletsky A.V."/>
            <person name="Kulichevskaya I.S."/>
            <person name="Mardanov A.V."/>
            <person name="Dedysh S.N."/>
        </authorList>
    </citation>
    <scope>NUCLEOTIDE SEQUENCE [LARGE SCALE GENOMIC DNA]</scope>
    <source>
        <strain evidence="2">SP5</strain>
    </source>
</reference>
<dbReference type="Gene3D" id="2.60.40.3440">
    <property type="match status" value="5"/>
</dbReference>
<dbReference type="AlphaFoldDB" id="A0A225D868"/>